<evidence type="ECO:0000313" key="2">
    <source>
        <dbReference type="Proteomes" id="UP001157502"/>
    </source>
</evidence>
<comment type="caution">
    <text evidence="1">The sequence shown here is derived from an EMBL/GenBank/DDBJ whole genome shotgun (WGS) entry which is preliminary data.</text>
</comment>
<dbReference type="Proteomes" id="UP001157502">
    <property type="component" value="Chromosome 12"/>
</dbReference>
<evidence type="ECO:0000313" key="1">
    <source>
        <dbReference type="EMBL" id="KAJ8004000.1"/>
    </source>
</evidence>
<protein>
    <submittedName>
        <fullName evidence="1">Uncharacterized protein</fullName>
    </submittedName>
</protein>
<dbReference type="EMBL" id="CM055739">
    <property type="protein sequence ID" value="KAJ8004000.1"/>
    <property type="molecule type" value="Genomic_DNA"/>
</dbReference>
<accession>A0ACC2GKK3</accession>
<gene>
    <name evidence="1" type="ORF">DPEC_G00154250</name>
</gene>
<organism evidence="1 2">
    <name type="scientific">Dallia pectoralis</name>
    <name type="common">Alaska blackfish</name>
    <dbReference type="NCBI Taxonomy" id="75939"/>
    <lineage>
        <taxon>Eukaryota</taxon>
        <taxon>Metazoa</taxon>
        <taxon>Chordata</taxon>
        <taxon>Craniata</taxon>
        <taxon>Vertebrata</taxon>
        <taxon>Euteleostomi</taxon>
        <taxon>Actinopterygii</taxon>
        <taxon>Neopterygii</taxon>
        <taxon>Teleostei</taxon>
        <taxon>Protacanthopterygii</taxon>
        <taxon>Esociformes</taxon>
        <taxon>Umbridae</taxon>
        <taxon>Dallia</taxon>
    </lineage>
</organism>
<proteinExistence type="predicted"/>
<name>A0ACC2GKK3_DALPE</name>
<sequence length="102" mass="11623">MDGFDRKPAQARDLPLRPTGTGLKVIFGHTPAAHPSHSPLLAVRKQSALTSYLFSDPGRSLDRRWEENNGRKLGEEREGFLEDSVNARDYTVERHTFCEWID</sequence>
<reference evidence="1" key="1">
    <citation type="submission" date="2021-05" db="EMBL/GenBank/DDBJ databases">
        <authorList>
            <person name="Pan Q."/>
            <person name="Jouanno E."/>
            <person name="Zahm M."/>
            <person name="Klopp C."/>
            <person name="Cabau C."/>
            <person name="Louis A."/>
            <person name="Berthelot C."/>
            <person name="Parey E."/>
            <person name="Roest Crollius H."/>
            <person name="Montfort J."/>
            <person name="Robinson-Rechavi M."/>
            <person name="Bouchez O."/>
            <person name="Lampietro C."/>
            <person name="Lopez Roques C."/>
            <person name="Donnadieu C."/>
            <person name="Postlethwait J."/>
            <person name="Bobe J."/>
            <person name="Dillon D."/>
            <person name="Chandos A."/>
            <person name="von Hippel F."/>
            <person name="Guiguen Y."/>
        </authorList>
    </citation>
    <scope>NUCLEOTIDE SEQUENCE</scope>
    <source>
        <strain evidence="1">YG-Jan2019</strain>
    </source>
</reference>
<keyword evidence="2" id="KW-1185">Reference proteome</keyword>